<keyword evidence="1" id="KW-0732">Signal</keyword>
<sequence length="185" mass="17929">MNYPTLLMAAASALAVTACSDKTPTAAGTEAAAEAASGDTVAALIDGSADHKTLAGALKSTGIDGVFGGKGDYTVLAPSDAAFTALGDKAATLTAPEQKAVLAAILRDHVIPGTLTPADIGKAIDASSGKSVTMRTVGSGSVTFTRDGDAIAVASSDGAKAKVLGAGSVGSNGAVLPVDTLLKKV</sequence>
<gene>
    <name evidence="3" type="ORF">B0I00_1776</name>
</gene>
<proteinExistence type="predicted"/>
<protein>
    <submittedName>
        <fullName evidence="3">Putative surface protein with fasciclin (FAS1) repeats</fullName>
    </submittedName>
</protein>
<keyword evidence="4" id="KW-1185">Reference proteome</keyword>
<dbReference type="PANTHER" id="PTHR10900">
    <property type="entry name" value="PERIOSTIN-RELATED"/>
    <property type="match status" value="1"/>
</dbReference>
<dbReference type="SUPFAM" id="SSF82153">
    <property type="entry name" value="FAS1 domain"/>
    <property type="match status" value="1"/>
</dbReference>
<feature type="chain" id="PRO_5014793420" evidence="1">
    <location>
        <begin position="19"/>
        <end position="185"/>
    </location>
</feature>
<dbReference type="PROSITE" id="PS50213">
    <property type="entry name" value="FAS1"/>
    <property type="match status" value="1"/>
</dbReference>
<comment type="caution">
    <text evidence="3">The sequence shown here is derived from an EMBL/GenBank/DDBJ whole genome shotgun (WGS) entry which is preliminary data.</text>
</comment>
<dbReference type="Gene3D" id="2.30.180.10">
    <property type="entry name" value="FAS1 domain"/>
    <property type="match status" value="1"/>
</dbReference>
<feature type="signal peptide" evidence="1">
    <location>
        <begin position="1"/>
        <end position="18"/>
    </location>
</feature>
<dbReference type="EMBL" id="PHUF01000003">
    <property type="protein sequence ID" value="PKB19540.1"/>
    <property type="molecule type" value="Genomic_DNA"/>
</dbReference>
<dbReference type="PANTHER" id="PTHR10900:SF77">
    <property type="entry name" value="FI19380P1"/>
    <property type="match status" value="1"/>
</dbReference>
<accession>A0A2N0HKR7</accession>
<dbReference type="Pfam" id="PF02469">
    <property type="entry name" value="Fasciclin"/>
    <property type="match status" value="1"/>
</dbReference>
<dbReference type="SMART" id="SM00554">
    <property type="entry name" value="FAS1"/>
    <property type="match status" value="1"/>
</dbReference>
<dbReference type="AlphaFoldDB" id="A0A2N0HKR7"/>
<dbReference type="Proteomes" id="UP000232587">
    <property type="component" value="Unassembled WGS sequence"/>
</dbReference>
<organism evidence="3 4">
    <name type="scientific">Novosphingobium kunmingense</name>
    <dbReference type="NCBI Taxonomy" id="1211806"/>
    <lineage>
        <taxon>Bacteria</taxon>
        <taxon>Pseudomonadati</taxon>
        <taxon>Pseudomonadota</taxon>
        <taxon>Alphaproteobacteria</taxon>
        <taxon>Sphingomonadales</taxon>
        <taxon>Sphingomonadaceae</taxon>
        <taxon>Novosphingobium</taxon>
    </lineage>
</organism>
<dbReference type="InterPro" id="IPR000782">
    <property type="entry name" value="FAS1_domain"/>
</dbReference>
<evidence type="ECO:0000256" key="1">
    <source>
        <dbReference type="SAM" id="SignalP"/>
    </source>
</evidence>
<feature type="domain" description="FAS1" evidence="2">
    <location>
        <begin position="38"/>
        <end position="182"/>
    </location>
</feature>
<evidence type="ECO:0000313" key="3">
    <source>
        <dbReference type="EMBL" id="PKB19540.1"/>
    </source>
</evidence>
<name>A0A2N0HKR7_9SPHN</name>
<reference evidence="3 4" key="1">
    <citation type="submission" date="2017-11" db="EMBL/GenBank/DDBJ databases">
        <title>Genomic Encyclopedia of Type Strains, Phase III (KMG-III): the genomes of soil and plant-associated and newly described type strains.</title>
        <authorList>
            <person name="Whitman W."/>
        </authorList>
    </citation>
    <scope>NUCLEOTIDE SEQUENCE [LARGE SCALE GENOMIC DNA]</scope>
    <source>
        <strain evidence="3 4">CGMCC 1.12274</strain>
    </source>
</reference>
<evidence type="ECO:0000259" key="2">
    <source>
        <dbReference type="PROSITE" id="PS50213"/>
    </source>
</evidence>
<dbReference type="OrthoDB" id="7507228at2"/>
<evidence type="ECO:0000313" key="4">
    <source>
        <dbReference type="Proteomes" id="UP000232587"/>
    </source>
</evidence>
<dbReference type="RefSeq" id="WP_100866997.1">
    <property type="nucleotide sequence ID" value="NZ_PHUF01000003.1"/>
</dbReference>
<dbReference type="InterPro" id="IPR050904">
    <property type="entry name" value="Adhesion/Biosynth-related"/>
</dbReference>
<dbReference type="InterPro" id="IPR036378">
    <property type="entry name" value="FAS1_dom_sf"/>
</dbReference>